<organism evidence="2 3">
    <name type="scientific">Shewanella amazonensis (strain ATCC BAA-1098 / SB2B)</name>
    <dbReference type="NCBI Taxonomy" id="326297"/>
    <lineage>
        <taxon>Bacteria</taxon>
        <taxon>Pseudomonadati</taxon>
        <taxon>Pseudomonadota</taxon>
        <taxon>Gammaproteobacteria</taxon>
        <taxon>Alteromonadales</taxon>
        <taxon>Shewanellaceae</taxon>
        <taxon>Shewanella</taxon>
    </lineage>
</organism>
<dbReference type="HOGENOM" id="CLU_061344_1_0_6"/>
<feature type="domain" description="Mannosyl-glycoprotein endo-beta-N-acetylglucosamidase-like" evidence="1">
    <location>
        <begin position="117"/>
        <end position="251"/>
    </location>
</feature>
<dbReference type="PANTHER" id="PTHR40572:SF1">
    <property type="entry name" value="PROTEIN BAX"/>
    <property type="match status" value="1"/>
</dbReference>
<dbReference type="Gene3D" id="1.10.530.10">
    <property type="match status" value="1"/>
</dbReference>
<proteinExistence type="predicted"/>
<sequence length="290" mass="32684">MVILLLRVSLIPDLEEKGKSLRVLPMLSQTTRLPDFDAYADVGEKKSAFFEFLRPIVQDINRATLKKRRFVSEIMLKLEAGKPLSAKEQRRLAALGVEFGVLESEQISEWNTTQTKQLAQSLLKRIDIIPESLVLVQAANESGWGSSRFAREGLNLFGQWCYTKGCGMVPSARAQDMSHEVTVFNTVEDAIASYINNLNTHSAYKLFRAIRAEQRAKGIEPAADALVYGLVNYSERREAYVDELLQMLRHNKVYLEPQDEPENQTLSAVQSDAVGPGIRHDRFVGVQRIS</sequence>
<dbReference type="InterPro" id="IPR002901">
    <property type="entry name" value="MGlyc_endo_b_GlcNAc-like_dom"/>
</dbReference>
<dbReference type="EMBL" id="CP000507">
    <property type="protein sequence ID" value="ABM00009.1"/>
    <property type="molecule type" value="Genomic_DNA"/>
</dbReference>
<reference evidence="2 3" key="1">
    <citation type="submission" date="2006-12" db="EMBL/GenBank/DDBJ databases">
        <title>Complete sequence of Shewanella amazonensis SB2B.</title>
        <authorList>
            <consortium name="US DOE Joint Genome Institute"/>
            <person name="Copeland A."/>
            <person name="Lucas S."/>
            <person name="Lapidus A."/>
            <person name="Barry K."/>
            <person name="Detter J.C."/>
            <person name="Glavina del Rio T."/>
            <person name="Hammon N."/>
            <person name="Israni S."/>
            <person name="Dalin E."/>
            <person name="Tice H."/>
            <person name="Pitluck S."/>
            <person name="Munk A.C."/>
            <person name="Brettin T."/>
            <person name="Bruce D."/>
            <person name="Han C."/>
            <person name="Tapia R."/>
            <person name="Gilna P."/>
            <person name="Schmutz J."/>
            <person name="Larimer F."/>
            <person name="Land M."/>
            <person name="Hauser L."/>
            <person name="Kyrpides N."/>
            <person name="Mikhailova N."/>
            <person name="Fredrickson J."/>
            <person name="Richardson P."/>
        </authorList>
    </citation>
    <scope>NUCLEOTIDE SEQUENCE [LARGE SCALE GENOMIC DNA]</scope>
    <source>
        <strain evidence="3">ATCC BAA-1098 / SB2B</strain>
    </source>
</reference>
<dbReference type="GO" id="GO:0004040">
    <property type="term" value="F:amidase activity"/>
    <property type="evidence" value="ECO:0007669"/>
    <property type="project" value="InterPro"/>
</dbReference>
<keyword evidence="3" id="KW-1185">Reference proteome</keyword>
<gene>
    <name evidence="2" type="ordered locus">Sama_1803</name>
</gene>
<dbReference type="eggNOG" id="COG2992">
    <property type="taxonomic scope" value="Bacteria"/>
</dbReference>
<evidence type="ECO:0000313" key="2">
    <source>
        <dbReference type="EMBL" id="ABM00009.1"/>
    </source>
</evidence>
<evidence type="ECO:0000259" key="1">
    <source>
        <dbReference type="Pfam" id="PF01832"/>
    </source>
</evidence>
<dbReference type="InterPro" id="IPR053195">
    <property type="entry name" value="Bax-like"/>
</dbReference>
<dbReference type="PANTHER" id="PTHR40572">
    <property type="entry name" value="PROTEIN BAX"/>
    <property type="match status" value="1"/>
</dbReference>
<dbReference type="Proteomes" id="UP000009175">
    <property type="component" value="Chromosome"/>
</dbReference>
<protein>
    <submittedName>
        <fullName evidence="2">Bax protein, putative</fullName>
    </submittedName>
</protein>
<dbReference type="CAZy" id="GH73">
    <property type="family name" value="Glycoside Hydrolase Family 73"/>
</dbReference>
<dbReference type="Pfam" id="PF01832">
    <property type="entry name" value="Glucosaminidase"/>
    <property type="match status" value="1"/>
</dbReference>
<accession>A1S6K2</accession>
<dbReference type="KEGG" id="saz:Sama_1803"/>
<dbReference type="STRING" id="326297.Sama_1803"/>
<dbReference type="AlphaFoldDB" id="A1S6K2"/>
<name>A1S6K2_SHEAM</name>
<evidence type="ECO:0000313" key="3">
    <source>
        <dbReference type="Proteomes" id="UP000009175"/>
    </source>
</evidence>